<dbReference type="EMBL" id="LMYN01000026">
    <property type="protein sequence ID" value="KSA02487.1"/>
    <property type="molecule type" value="Genomic_DNA"/>
</dbReference>
<proteinExistence type="inferred from homology"/>
<dbReference type="OrthoDB" id="3648309at2759"/>
<evidence type="ECO:0000256" key="3">
    <source>
        <dbReference type="ARBA" id="ARBA00022692"/>
    </source>
</evidence>
<evidence type="ECO:0000256" key="2">
    <source>
        <dbReference type="ARBA" id="ARBA00005587"/>
    </source>
</evidence>
<feature type="region of interest" description="Disordered" evidence="6">
    <location>
        <begin position="1"/>
        <end position="22"/>
    </location>
</feature>
<dbReference type="PANTHER" id="PTHR31123">
    <property type="entry name" value="ACCUMULATION OF DYADS PROTEIN 2-RELATED"/>
    <property type="match status" value="1"/>
</dbReference>
<dbReference type="GeneID" id="26838769"/>
<dbReference type="PANTHER" id="PTHR31123:SF1">
    <property type="entry name" value="ACCUMULATION OF DYADS PROTEIN 2-RELATED"/>
    <property type="match status" value="1"/>
</dbReference>
<evidence type="ECO:0000256" key="7">
    <source>
        <dbReference type="SAM" id="Phobius"/>
    </source>
</evidence>
<keyword evidence="4 7" id="KW-1133">Transmembrane helix</keyword>
<feature type="transmembrane region" description="Helical" evidence="7">
    <location>
        <begin position="223"/>
        <end position="240"/>
    </location>
</feature>
<dbReference type="PROSITE" id="PS01114">
    <property type="entry name" value="GPR1_FUN34_YAAH"/>
    <property type="match status" value="1"/>
</dbReference>
<comment type="caution">
    <text evidence="8">The sequence shown here is derived from an EMBL/GenBank/DDBJ whole genome shotgun (WGS) entry which is preliminary data.</text>
</comment>
<evidence type="ECO:0000256" key="1">
    <source>
        <dbReference type="ARBA" id="ARBA00004141"/>
    </source>
</evidence>
<reference evidence="8 9" key="1">
    <citation type="submission" date="2015-11" db="EMBL/GenBank/DDBJ databases">
        <title>The genome of Debaryomyces fabryi.</title>
        <authorList>
            <person name="Tafer H."/>
            <person name="Lopandic K."/>
        </authorList>
    </citation>
    <scope>NUCLEOTIDE SEQUENCE [LARGE SCALE GENOMIC DNA]</scope>
    <source>
        <strain evidence="8 9">CBS 789</strain>
    </source>
</reference>
<evidence type="ECO:0000313" key="9">
    <source>
        <dbReference type="Proteomes" id="UP000054251"/>
    </source>
</evidence>
<evidence type="ECO:0008006" key="10">
    <source>
        <dbReference type="Google" id="ProtNLM"/>
    </source>
</evidence>
<keyword evidence="5 7" id="KW-0472">Membrane</keyword>
<dbReference type="GO" id="GO:0005886">
    <property type="term" value="C:plasma membrane"/>
    <property type="evidence" value="ECO:0007669"/>
    <property type="project" value="TreeGrafter"/>
</dbReference>
<sequence length="261" mass="27691">MPASTESAHSFKNEQVESSPSIAEPVAKVQEAGDGNEFLIIGGKKYYKHELMTAFGGTLNPGLAPPPVNLFANPAPLGLSAFALTTFVLSMYNAQGMGIKTPNVVVGLACFYGGAVQFFAGCWEMLVGNTFGATALTSYGAFWLSYAAINIEAFGIAAAYEDEIMLKNAVGFYLIGWALFTFILTLTTMKSTAAFCALFAFLTITFILLGAGDLTQKVNVSRAGGVTGVITAFLGFYNAFAGTANKQNSYFTAYPVPLTRK</sequence>
<evidence type="ECO:0000256" key="6">
    <source>
        <dbReference type="SAM" id="MobiDB-lite"/>
    </source>
</evidence>
<feature type="transmembrane region" description="Helical" evidence="7">
    <location>
        <begin position="104"/>
        <end position="126"/>
    </location>
</feature>
<evidence type="ECO:0000256" key="4">
    <source>
        <dbReference type="ARBA" id="ARBA00022989"/>
    </source>
</evidence>
<evidence type="ECO:0000256" key="5">
    <source>
        <dbReference type="ARBA" id="ARBA00023136"/>
    </source>
</evidence>
<protein>
    <recommendedName>
        <fullName evidence="10">Ammonia transport outward protein 2</fullName>
    </recommendedName>
</protein>
<feature type="transmembrane region" description="Helical" evidence="7">
    <location>
        <begin position="170"/>
        <end position="186"/>
    </location>
</feature>
<feature type="transmembrane region" description="Helical" evidence="7">
    <location>
        <begin position="138"/>
        <end position="158"/>
    </location>
</feature>
<dbReference type="GO" id="GO:0015123">
    <property type="term" value="F:acetate transmembrane transporter activity"/>
    <property type="evidence" value="ECO:0007669"/>
    <property type="project" value="TreeGrafter"/>
</dbReference>
<feature type="transmembrane region" description="Helical" evidence="7">
    <location>
        <begin position="70"/>
        <end position="92"/>
    </location>
</feature>
<dbReference type="Proteomes" id="UP000054251">
    <property type="component" value="Unassembled WGS sequence"/>
</dbReference>
<dbReference type="InterPro" id="IPR000791">
    <property type="entry name" value="Gpr1/Fun34/SatP-like"/>
</dbReference>
<keyword evidence="3 7" id="KW-0812">Transmembrane</keyword>
<accession>A0A0V1Q202</accession>
<comment type="similarity">
    <text evidence="2">Belongs to the acetate uptake transporter (AceTr) (TC 2.A.96) family.</text>
</comment>
<gene>
    <name evidence="8" type="ORF">AC631_01760</name>
</gene>
<name>A0A0V1Q202_9ASCO</name>
<dbReference type="InterPro" id="IPR047622">
    <property type="entry name" value="GPR1_FUN34_YAAH"/>
</dbReference>
<dbReference type="RefSeq" id="XP_015468589.1">
    <property type="nucleotide sequence ID" value="XM_015610590.1"/>
</dbReference>
<organism evidence="8 9">
    <name type="scientific">Debaryomyces fabryi</name>
    <dbReference type="NCBI Taxonomy" id="58627"/>
    <lineage>
        <taxon>Eukaryota</taxon>
        <taxon>Fungi</taxon>
        <taxon>Dikarya</taxon>
        <taxon>Ascomycota</taxon>
        <taxon>Saccharomycotina</taxon>
        <taxon>Pichiomycetes</taxon>
        <taxon>Debaryomycetaceae</taxon>
        <taxon>Debaryomyces</taxon>
    </lineage>
</organism>
<feature type="transmembrane region" description="Helical" evidence="7">
    <location>
        <begin position="192"/>
        <end position="211"/>
    </location>
</feature>
<keyword evidence="9" id="KW-1185">Reference proteome</keyword>
<dbReference type="NCBIfam" id="NF038013">
    <property type="entry name" value="AceTr_1"/>
    <property type="match status" value="1"/>
</dbReference>
<dbReference type="InterPro" id="IPR051633">
    <property type="entry name" value="AceTr"/>
</dbReference>
<comment type="subcellular location">
    <subcellularLocation>
        <location evidence="1">Membrane</location>
        <topology evidence="1">Multi-pass membrane protein</topology>
    </subcellularLocation>
</comment>
<dbReference type="Pfam" id="PF01184">
    <property type="entry name" value="Gpr1_Fun34_YaaH"/>
    <property type="match status" value="1"/>
</dbReference>
<evidence type="ECO:0000313" key="8">
    <source>
        <dbReference type="EMBL" id="KSA02487.1"/>
    </source>
</evidence>
<dbReference type="AlphaFoldDB" id="A0A0V1Q202"/>